<accession>A0AA88EGI3</accession>
<dbReference type="EMBL" id="BTGU01019920">
    <property type="protein sequence ID" value="GMN74381.1"/>
    <property type="molecule type" value="Genomic_DNA"/>
</dbReference>
<proteinExistence type="predicted"/>
<protein>
    <submittedName>
        <fullName evidence="1">Uncharacterized protein</fullName>
    </submittedName>
</protein>
<organism evidence="1 2">
    <name type="scientific">Ficus carica</name>
    <name type="common">Common fig</name>
    <dbReference type="NCBI Taxonomy" id="3494"/>
    <lineage>
        <taxon>Eukaryota</taxon>
        <taxon>Viridiplantae</taxon>
        <taxon>Streptophyta</taxon>
        <taxon>Embryophyta</taxon>
        <taxon>Tracheophyta</taxon>
        <taxon>Spermatophyta</taxon>
        <taxon>Magnoliopsida</taxon>
        <taxon>eudicotyledons</taxon>
        <taxon>Gunneridae</taxon>
        <taxon>Pentapetalae</taxon>
        <taxon>rosids</taxon>
        <taxon>fabids</taxon>
        <taxon>Rosales</taxon>
        <taxon>Moraceae</taxon>
        <taxon>Ficeae</taxon>
        <taxon>Ficus</taxon>
    </lineage>
</organism>
<comment type="caution">
    <text evidence="1">The sequence shown here is derived from an EMBL/GenBank/DDBJ whole genome shotgun (WGS) entry which is preliminary data.</text>
</comment>
<feature type="non-terminal residue" evidence="1">
    <location>
        <position position="70"/>
    </location>
</feature>
<evidence type="ECO:0000313" key="2">
    <source>
        <dbReference type="Proteomes" id="UP001187192"/>
    </source>
</evidence>
<dbReference type="Proteomes" id="UP001187192">
    <property type="component" value="Unassembled WGS sequence"/>
</dbReference>
<sequence>MAIRVDCWESQDSESNLATVAYDEKLETCANTNRHLSIDNLGHENKDDLECAGNQDGPGEKLCCVDPWRS</sequence>
<gene>
    <name evidence="1" type="ORF">TIFTF001_056203</name>
</gene>
<evidence type="ECO:0000313" key="1">
    <source>
        <dbReference type="EMBL" id="GMN74381.1"/>
    </source>
</evidence>
<reference evidence="1" key="1">
    <citation type="submission" date="2023-07" db="EMBL/GenBank/DDBJ databases">
        <title>draft genome sequence of fig (Ficus carica).</title>
        <authorList>
            <person name="Takahashi T."/>
            <person name="Nishimura K."/>
        </authorList>
    </citation>
    <scope>NUCLEOTIDE SEQUENCE</scope>
</reference>
<name>A0AA88EGI3_FICCA</name>
<dbReference type="AlphaFoldDB" id="A0AA88EGI3"/>
<keyword evidence="2" id="KW-1185">Reference proteome</keyword>